<evidence type="ECO:0000313" key="2">
    <source>
        <dbReference type="Proteomes" id="UP000265520"/>
    </source>
</evidence>
<dbReference type="AlphaFoldDB" id="A0A392PVK2"/>
<reference evidence="1 2" key="1">
    <citation type="journal article" date="2018" name="Front. Plant Sci.">
        <title>Red Clover (Trifolium pratense) and Zigzag Clover (T. medium) - A Picture of Genomic Similarities and Differences.</title>
        <authorList>
            <person name="Dluhosova J."/>
            <person name="Istvanek J."/>
            <person name="Nedelnik J."/>
            <person name="Repkova J."/>
        </authorList>
    </citation>
    <scope>NUCLEOTIDE SEQUENCE [LARGE SCALE GENOMIC DNA]</scope>
    <source>
        <strain evidence="2">cv. 10/8</strain>
        <tissue evidence="1">Leaf</tissue>
    </source>
</reference>
<name>A0A392PVK2_9FABA</name>
<sequence>PITWQPPPTMFVKCNIDATVFMPEQKVSMGACLRNENVVMTTAKAEVWGLLQGHKWIASLVTIK</sequence>
<evidence type="ECO:0000313" key="1">
    <source>
        <dbReference type="EMBL" id="MCI16128.1"/>
    </source>
</evidence>
<keyword evidence="2" id="KW-1185">Reference proteome</keyword>
<feature type="non-terminal residue" evidence="1">
    <location>
        <position position="1"/>
    </location>
</feature>
<proteinExistence type="predicted"/>
<evidence type="ECO:0008006" key="3">
    <source>
        <dbReference type="Google" id="ProtNLM"/>
    </source>
</evidence>
<dbReference type="Proteomes" id="UP000265520">
    <property type="component" value="Unassembled WGS sequence"/>
</dbReference>
<dbReference type="EMBL" id="LXQA010099537">
    <property type="protein sequence ID" value="MCI16128.1"/>
    <property type="molecule type" value="Genomic_DNA"/>
</dbReference>
<accession>A0A392PVK2</accession>
<protein>
    <recommendedName>
        <fullName evidence="3">Cytochrome P450</fullName>
    </recommendedName>
</protein>
<comment type="caution">
    <text evidence="1">The sequence shown here is derived from an EMBL/GenBank/DDBJ whole genome shotgun (WGS) entry which is preliminary data.</text>
</comment>
<organism evidence="1 2">
    <name type="scientific">Trifolium medium</name>
    <dbReference type="NCBI Taxonomy" id="97028"/>
    <lineage>
        <taxon>Eukaryota</taxon>
        <taxon>Viridiplantae</taxon>
        <taxon>Streptophyta</taxon>
        <taxon>Embryophyta</taxon>
        <taxon>Tracheophyta</taxon>
        <taxon>Spermatophyta</taxon>
        <taxon>Magnoliopsida</taxon>
        <taxon>eudicotyledons</taxon>
        <taxon>Gunneridae</taxon>
        <taxon>Pentapetalae</taxon>
        <taxon>rosids</taxon>
        <taxon>fabids</taxon>
        <taxon>Fabales</taxon>
        <taxon>Fabaceae</taxon>
        <taxon>Papilionoideae</taxon>
        <taxon>50 kb inversion clade</taxon>
        <taxon>NPAAA clade</taxon>
        <taxon>Hologalegina</taxon>
        <taxon>IRL clade</taxon>
        <taxon>Trifolieae</taxon>
        <taxon>Trifolium</taxon>
    </lineage>
</organism>